<accession>A0A1H5TGV1</accession>
<sequence length="135" mass="14245">MYKKSNSNKTIDLIAIVLSLLALWKYFGANSSANKITPVSSGGVSSVDDKTKTDYPVVKNPIDILPPPQHGGDLGLPLDDVPCNCPPPNPYQTGINRNETINVYCSCIGSDVKTGTGTGSNDVQPTGVDNSNPKP</sequence>
<name>A0A1H5TGV1_9FLAO</name>
<protein>
    <submittedName>
        <fullName evidence="2">Uncharacterized protein</fullName>
    </submittedName>
</protein>
<evidence type="ECO:0000256" key="1">
    <source>
        <dbReference type="SAM" id="MobiDB-lite"/>
    </source>
</evidence>
<reference evidence="3" key="1">
    <citation type="submission" date="2016-10" db="EMBL/GenBank/DDBJ databases">
        <authorList>
            <person name="Varghese N."/>
            <person name="Submissions S."/>
        </authorList>
    </citation>
    <scope>NUCLEOTIDE SEQUENCE [LARGE SCALE GENOMIC DNA]</scope>
    <source>
        <strain evidence="3">DSM 21580</strain>
    </source>
</reference>
<gene>
    <name evidence="2" type="ORF">SAMN05421847_0471</name>
</gene>
<keyword evidence="3" id="KW-1185">Reference proteome</keyword>
<feature type="region of interest" description="Disordered" evidence="1">
    <location>
        <begin position="115"/>
        <end position="135"/>
    </location>
</feature>
<dbReference type="RefSeq" id="WP_103912497.1">
    <property type="nucleotide sequence ID" value="NZ_FNUS01000001.1"/>
</dbReference>
<dbReference type="AlphaFoldDB" id="A0A1H5TGV1"/>
<proteinExistence type="predicted"/>
<dbReference type="Proteomes" id="UP000236738">
    <property type="component" value="Unassembled WGS sequence"/>
</dbReference>
<dbReference type="EMBL" id="FNUS01000001">
    <property type="protein sequence ID" value="SEF62036.1"/>
    <property type="molecule type" value="Genomic_DNA"/>
</dbReference>
<evidence type="ECO:0000313" key="3">
    <source>
        <dbReference type="Proteomes" id="UP000236738"/>
    </source>
</evidence>
<organism evidence="2 3">
    <name type="scientific">Halpernia humi</name>
    <dbReference type="NCBI Taxonomy" id="493375"/>
    <lineage>
        <taxon>Bacteria</taxon>
        <taxon>Pseudomonadati</taxon>
        <taxon>Bacteroidota</taxon>
        <taxon>Flavobacteriia</taxon>
        <taxon>Flavobacteriales</taxon>
        <taxon>Weeksellaceae</taxon>
        <taxon>Chryseobacterium group</taxon>
        <taxon>Halpernia</taxon>
    </lineage>
</organism>
<evidence type="ECO:0000313" key="2">
    <source>
        <dbReference type="EMBL" id="SEF62036.1"/>
    </source>
</evidence>